<keyword evidence="5" id="KW-1185">Reference proteome</keyword>
<dbReference type="SUPFAM" id="SSF50998">
    <property type="entry name" value="Quinoprotein alcohol dehydrogenase-like"/>
    <property type="match status" value="1"/>
</dbReference>
<protein>
    <submittedName>
        <fullName evidence="4">Uncharacterized protein</fullName>
    </submittedName>
</protein>
<dbReference type="InterPro" id="IPR019775">
    <property type="entry name" value="WD40_repeat_CS"/>
</dbReference>
<dbReference type="SMART" id="SM00320">
    <property type="entry name" value="WD40"/>
    <property type="match status" value="2"/>
</dbReference>
<dbReference type="RefSeq" id="XP_002959171.1">
    <property type="nucleotide sequence ID" value="XM_002959125.1"/>
</dbReference>
<proteinExistence type="predicted"/>
<keyword evidence="1 3" id="KW-0853">WD repeat</keyword>
<evidence type="ECO:0000313" key="4">
    <source>
        <dbReference type="EMBL" id="EFJ39761.1"/>
    </source>
</evidence>
<dbReference type="KEGG" id="vcn:VOLCADRAFT_100565"/>
<dbReference type="EMBL" id="GL378448">
    <property type="protein sequence ID" value="EFJ39761.1"/>
    <property type="molecule type" value="Genomic_DNA"/>
</dbReference>
<dbReference type="OrthoDB" id="2615105at2759"/>
<organism evidence="5">
    <name type="scientific">Volvox carteri f. nagariensis</name>
    <dbReference type="NCBI Taxonomy" id="3068"/>
    <lineage>
        <taxon>Eukaryota</taxon>
        <taxon>Viridiplantae</taxon>
        <taxon>Chlorophyta</taxon>
        <taxon>core chlorophytes</taxon>
        <taxon>Chlorophyceae</taxon>
        <taxon>CS clade</taxon>
        <taxon>Chlamydomonadales</taxon>
        <taxon>Volvocaceae</taxon>
        <taxon>Volvox</taxon>
    </lineage>
</organism>
<dbReference type="STRING" id="3068.D8UKI0"/>
<dbReference type="Pfam" id="PF00400">
    <property type="entry name" value="WD40"/>
    <property type="match status" value="2"/>
</dbReference>
<evidence type="ECO:0000256" key="2">
    <source>
        <dbReference type="ARBA" id="ARBA00022737"/>
    </source>
</evidence>
<dbReference type="PROSITE" id="PS50294">
    <property type="entry name" value="WD_REPEATS_REGION"/>
    <property type="match status" value="1"/>
</dbReference>
<sequence>MLPIDDGAPRARDQHPSRSLCYDPRLHFCKYGLPPEAAFTPSALFFCEIYNKTRQTVLAGDAKVHPALQEPDPLCNATSGCFFLSSAHKFEQFKKRYYRIDGLQENEERNDEPTGRKTPLYPTRFGAVCSDGSVRVFDLEAKSFDEVLWWDKRLQNVYDADVSRDGTLLFVMNIYGVADRFEEELCVYNLATGEELWEFVVDYQRGAQLVDPFENYDDCAYGEYLVASDDAGLVSDNDGGTTTFRMRGKLITSGADRKVVNTDSVSTTRLVRPQVNKAFDQMVTTNHEEDSCLILWDLNTGTETRRYNGIHAKGICCARFTRDGLHCLTGSVDKTAAITNLSTGYRASDTANMLRRCISVPGRFQDRPRQKWNNKSLSRKREDAPACRWTVMGPVLVICETTQRFVGHQDVVHLAALSPDEDTLATGSYDKTVRIWDVATGVVLHMIADPYSAPSCILFQHPAWLLTCSTHGDAMGINIKDGMKVRWYVGLHRLLLPFGPGRELVRMRPLMLPAAFDGRPSSSLTVLAFSSMGNVTLLDLSARQLPLDQYFIQADQCVDGIPARSTSS</sequence>
<dbReference type="InterPro" id="IPR011047">
    <property type="entry name" value="Quinoprotein_ADH-like_sf"/>
</dbReference>
<dbReference type="PANTHER" id="PTHR44019">
    <property type="entry name" value="WD REPEAT-CONTAINING PROTEIN 55"/>
    <property type="match status" value="1"/>
</dbReference>
<accession>D8UKI0</accession>
<dbReference type="InterPro" id="IPR050505">
    <property type="entry name" value="WDR55/POC1"/>
</dbReference>
<dbReference type="InterPro" id="IPR001680">
    <property type="entry name" value="WD40_rpt"/>
</dbReference>
<reference evidence="4 5" key="1">
    <citation type="journal article" date="2010" name="Science">
        <title>Genomic analysis of organismal complexity in the multicellular green alga Volvox carteri.</title>
        <authorList>
            <person name="Prochnik S.E."/>
            <person name="Umen J."/>
            <person name="Nedelcu A.M."/>
            <person name="Hallmann A."/>
            <person name="Miller S.M."/>
            <person name="Nishii I."/>
            <person name="Ferris P."/>
            <person name="Kuo A."/>
            <person name="Mitros T."/>
            <person name="Fritz-Laylin L.K."/>
            <person name="Hellsten U."/>
            <person name="Chapman J."/>
            <person name="Simakov O."/>
            <person name="Rensing S.A."/>
            <person name="Terry A."/>
            <person name="Pangilinan J."/>
            <person name="Kapitonov V."/>
            <person name="Jurka J."/>
            <person name="Salamov A."/>
            <person name="Shapiro H."/>
            <person name="Schmutz J."/>
            <person name="Grimwood J."/>
            <person name="Lindquist E."/>
            <person name="Lucas S."/>
            <person name="Grigoriev I.V."/>
            <person name="Schmitt R."/>
            <person name="Kirk D."/>
            <person name="Rokhsar D.S."/>
        </authorList>
    </citation>
    <scope>NUCLEOTIDE SEQUENCE [LARGE SCALE GENOMIC DNA]</scope>
    <source>
        <strain evidence="5">f. Nagariensis / Eve</strain>
    </source>
</reference>
<dbReference type="InterPro" id="IPR015943">
    <property type="entry name" value="WD40/YVTN_repeat-like_dom_sf"/>
</dbReference>
<gene>
    <name evidence="4" type="ORF">VOLCADRAFT_100565</name>
</gene>
<keyword evidence="2" id="KW-0677">Repeat</keyword>
<dbReference type="PROSITE" id="PS00678">
    <property type="entry name" value="WD_REPEATS_1"/>
    <property type="match status" value="1"/>
</dbReference>
<evidence type="ECO:0000256" key="1">
    <source>
        <dbReference type="ARBA" id="ARBA00022574"/>
    </source>
</evidence>
<dbReference type="Proteomes" id="UP000001058">
    <property type="component" value="Unassembled WGS sequence"/>
</dbReference>
<evidence type="ECO:0000313" key="5">
    <source>
        <dbReference type="Proteomes" id="UP000001058"/>
    </source>
</evidence>
<name>D8UKI0_VOLCA</name>
<evidence type="ECO:0000256" key="3">
    <source>
        <dbReference type="PROSITE-ProRule" id="PRU00221"/>
    </source>
</evidence>
<dbReference type="PANTHER" id="PTHR44019:SF8">
    <property type="entry name" value="POC1 CENTRIOLAR PROTEIN HOMOLOG"/>
    <property type="match status" value="1"/>
</dbReference>
<dbReference type="Gene3D" id="2.130.10.10">
    <property type="entry name" value="YVTN repeat-like/Quinoprotein amine dehydrogenase"/>
    <property type="match status" value="2"/>
</dbReference>
<feature type="repeat" description="WD" evidence="3">
    <location>
        <begin position="405"/>
        <end position="446"/>
    </location>
</feature>
<dbReference type="PROSITE" id="PS50082">
    <property type="entry name" value="WD_REPEATS_2"/>
    <property type="match status" value="1"/>
</dbReference>
<dbReference type="InParanoid" id="D8UKI0"/>
<dbReference type="AlphaFoldDB" id="D8UKI0"/>
<dbReference type="GeneID" id="9626078"/>